<evidence type="ECO:0000313" key="5">
    <source>
        <dbReference type="Proteomes" id="UP001501803"/>
    </source>
</evidence>
<dbReference type="PANTHER" id="PTHR10819">
    <property type="entry name" value="PHOSPHOTRIESTERASE-RELATED"/>
    <property type="match status" value="1"/>
</dbReference>
<dbReference type="PROSITE" id="PS51347">
    <property type="entry name" value="PHOSPHOTRIESTERASE_2"/>
    <property type="match status" value="1"/>
</dbReference>
<dbReference type="RefSeq" id="WP_345066635.1">
    <property type="nucleotide sequence ID" value="NZ_BAABCN010000007.1"/>
</dbReference>
<evidence type="ECO:0000256" key="1">
    <source>
        <dbReference type="ARBA" id="ARBA00022723"/>
    </source>
</evidence>
<keyword evidence="2" id="KW-0378">Hydrolase</keyword>
<comment type="caution">
    <text evidence="4">The sequence shown here is derived from an EMBL/GenBank/DDBJ whole genome shotgun (WGS) entry which is preliminary data.</text>
</comment>
<dbReference type="InterPro" id="IPR001559">
    <property type="entry name" value="Phosphotriesterase"/>
</dbReference>
<dbReference type="InterPro" id="IPR032466">
    <property type="entry name" value="Metal_Hydrolase"/>
</dbReference>
<evidence type="ECO:0000256" key="2">
    <source>
        <dbReference type="ARBA" id="ARBA00022801"/>
    </source>
</evidence>
<organism evidence="4 5">
    <name type="scientific">Leifsonia kafniensis</name>
    <dbReference type="NCBI Taxonomy" id="475957"/>
    <lineage>
        <taxon>Bacteria</taxon>
        <taxon>Bacillati</taxon>
        <taxon>Actinomycetota</taxon>
        <taxon>Actinomycetes</taxon>
        <taxon>Micrococcales</taxon>
        <taxon>Microbacteriaceae</taxon>
        <taxon>Leifsonia</taxon>
    </lineage>
</organism>
<protein>
    <recommendedName>
        <fullName evidence="6">Phosphotriesterase</fullName>
    </recommendedName>
</protein>
<gene>
    <name evidence="4" type="ORF">GCM10022381_23330</name>
</gene>
<comment type="caution">
    <text evidence="3">Lacks conserved residue(s) required for the propagation of feature annotation.</text>
</comment>
<dbReference type="Proteomes" id="UP001501803">
    <property type="component" value="Unassembled WGS sequence"/>
</dbReference>
<dbReference type="PANTHER" id="PTHR10819:SF3">
    <property type="entry name" value="PHOSPHOTRIESTERASE-RELATED PROTEIN"/>
    <property type="match status" value="1"/>
</dbReference>
<dbReference type="EMBL" id="BAABCN010000007">
    <property type="protein sequence ID" value="GAA3880410.1"/>
    <property type="molecule type" value="Genomic_DNA"/>
</dbReference>
<reference evidence="5" key="1">
    <citation type="journal article" date="2019" name="Int. J. Syst. Evol. Microbiol.">
        <title>The Global Catalogue of Microorganisms (GCM) 10K type strain sequencing project: providing services to taxonomists for standard genome sequencing and annotation.</title>
        <authorList>
            <consortium name="The Broad Institute Genomics Platform"/>
            <consortium name="The Broad Institute Genome Sequencing Center for Infectious Disease"/>
            <person name="Wu L."/>
            <person name="Ma J."/>
        </authorList>
    </citation>
    <scope>NUCLEOTIDE SEQUENCE [LARGE SCALE GENOMIC DNA]</scope>
    <source>
        <strain evidence="5">JCM 17021</strain>
    </source>
</reference>
<dbReference type="Pfam" id="PF02126">
    <property type="entry name" value="PTE"/>
    <property type="match status" value="1"/>
</dbReference>
<accession>A0ABP7KLD7</accession>
<evidence type="ECO:0008006" key="6">
    <source>
        <dbReference type="Google" id="ProtNLM"/>
    </source>
</evidence>
<evidence type="ECO:0000313" key="4">
    <source>
        <dbReference type="EMBL" id="GAA3880410.1"/>
    </source>
</evidence>
<comment type="similarity">
    <text evidence="3">Belongs to the metallo-dependent hydrolases superfamily. Phosphotriesterase family.</text>
</comment>
<keyword evidence="5" id="KW-1185">Reference proteome</keyword>
<evidence type="ECO:0000256" key="3">
    <source>
        <dbReference type="PROSITE-ProRule" id="PRU00679"/>
    </source>
</evidence>
<dbReference type="Gene3D" id="3.20.20.140">
    <property type="entry name" value="Metal-dependent hydrolases"/>
    <property type="match status" value="1"/>
</dbReference>
<proteinExistence type="inferred from homology"/>
<sequence length="336" mass="35038">MTSSQGSAHPGPVFRAGGGAVLLSESIYAVLPGADLVPEIRIDRAETFERLRHALNDFRELGGATIVDMGGLTTGRDAELLELLSQVTGVEIVASTGFGPAWTIGSHFTNNISEAGMTVDRIADIFRRELTEGLLVPTRARLNSNAGIVSITQTAAGDPELPFTRGQSNIEADTARASARAALAAGAAVAVKIADDPRAVLALLAEEGLPAERTLVLGLDRADHVVAGLPQALAAEGYLVGLDHVAWPADAGYLDADARVRLVLDLFEAGLGERVIVSSSAIGVAVELPAPVSADFGAVLREFVPAFRAAGGADEQLRTLLETTPRLLLTRTNPEA</sequence>
<name>A0ABP7KLD7_9MICO</name>
<dbReference type="SUPFAM" id="SSF51556">
    <property type="entry name" value="Metallo-dependent hydrolases"/>
    <property type="match status" value="1"/>
</dbReference>
<keyword evidence="1" id="KW-0479">Metal-binding</keyword>